<protein>
    <recommendedName>
        <fullName evidence="4">Branched-chain amino acid ABC transporter</fullName>
    </recommendedName>
</protein>
<reference evidence="2 3" key="1">
    <citation type="journal article" date="2015" name="Genome Announc.">
        <title>Expanding the biotechnology potential of lactobacilli through comparative genomics of 213 strains and associated genera.</title>
        <authorList>
            <person name="Sun Z."/>
            <person name="Harris H.M."/>
            <person name="McCann A."/>
            <person name="Guo C."/>
            <person name="Argimon S."/>
            <person name="Zhang W."/>
            <person name="Yang X."/>
            <person name="Jeffery I.B."/>
            <person name="Cooney J.C."/>
            <person name="Kagawa T.F."/>
            <person name="Liu W."/>
            <person name="Song Y."/>
            <person name="Salvetti E."/>
            <person name="Wrobel A."/>
            <person name="Rasinkangas P."/>
            <person name="Parkhill J."/>
            <person name="Rea M.C."/>
            <person name="O'Sullivan O."/>
            <person name="Ritari J."/>
            <person name="Douillard F.P."/>
            <person name="Paul Ross R."/>
            <person name="Yang R."/>
            <person name="Briner A.E."/>
            <person name="Felis G.E."/>
            <person name="de Vos W.M."/>
            <person name="Barrangou R."/>
            <person name="Klaenhammer T.R."/>
            <person name="Caufield P.W."/>
            <person name="Cui Y."/>
            <person name="Zhang H."/>
            <person name="O'Toole P.W."/>
        </authorList>
    </citation>
    <scope>NUCLEOTIDE SEQUENCE [LARGE SCALE GENOMIC DNA]</scope>
    <source>
        <strain evidence="2 3">DSM 22696</strain>
    </source>
</reference>
<evidence type="ECO:0000313" key="3">
    <source>
        <dbReference type="Proteomes" id="UP000051139"/>
    </source>
</evidence>
<keyword evidence="1" id="KW-0812">Transmembrane</keyword>
<evidence type="ECO:0000256" key="1">
    <source>
        <dbReference type="SAM" id="Phobius"/>
    </source>
</evidence>
<dbReference type="EMBL" id="JQCB01000006">
    <property type="protein sequence ID" value="KRN96026.1"/>
    <property type="molecule type" value="Genomic_DNA"/>
</dbReference>
<dbReference type="STRING" id="348151.IV55_GL001707"/>
<evidence type="ECO:0008006" key="4">
    <source>
        <dbReference type="Google" id="ProtNLM"/>
    </source>
</evidence>
<dbReference type="AlphaFoldDB" id="A0A0R2LA61"/>
<organism evidence="2 3">
    <name type="scientific">Furfurilactobacillus siliginis</name>
    <dbReference type="NCBI Taxonomy" id="348151"/>
    <lineage>
        <taxon>Bacteria</taxon>
        <taxon>Bacillati</taxon>
        <taxon>Bacillota</taxon>
        <taxon>Bacilli</taxon>
        <taxon>Lactobacillales</taxon>
        <taxon>Lactobacillaceae</taxon>
        <taxon>Furfurilactobacillus</taxon>
    </lineage>
</organism>
<accession>A0A0R2LA61</accession>
<feature type="transmembrane region" description="Helical" evidence="1">
    <location>
        <begin position="75"/>
        <end position="93"/>
    </location>
</feature>
<name>A0A0R2LA61_9LACO</name>
<dbReference type="InterPro" id="IPR008407">
    <property type="entry name" value="Brnchd-chn_aa_trnsp_AzlD"/>
</dbReference>
<keyword evidence="3" id="KW-1185">Reference proteome</keyword>
<dbReference type="Proteomes" id="UP000051139">
    <property type="component" value="Unassembled WGS sequence"/>
</dbReference>
<dbReference type="PATRIC" id="fig|348151.3.peg.1759"/>
<sequence length="94" mass="10411">MVTWLSRVLPFALLKRHQLPPLMVELLSFVPITIMTALWINSLFSQHVGHLPTPNVANILASVPTVIVAFLTKQLLWIVIAGMISLAVIRAFIG</sequence>
<feature type="transmembrane region" description="Helical" evidence="1">
    <location>
        <begin position="21"/>
        <end position="40"/>
    </location>
</feature>
<keyword evidence="1" id="KW-0472">Membrane</keyword>
<evidence type="ECO:0000313" key="2">
    <source>
        <dbReference type="EMBL" id="KRN96026.1"/>
    </source>
</evidence>
<comment type="caution">
    <text evidence="2">The sequence shown here is derived from an EMBL/GenBank/DDBJ whole genome shotgun (WGS) entry which is preliminary data.</text>
</comment>
<proteinExistence type="predicted"/>
<keyword evidence="1" id="KW-1133">Transmembrane helix</keyword>
<dbReference type="Pfam" id="PF05437">
    <property type="entry name" value="AzlD"/>
    <property type="match status" value="1"/>
</dbReference>
<gene>
    <name evidence="2" type="ORF">IV55_GL001707</name>
</gene>